<evidence type="ECO:0000256" key="2">
    <source>
        <dbReference type="SAM" id="Phobius"/>
    </source>
</evidence>
<sequence>MAHRLLQPLFRLSVIVFLLGGVIIVLGQAIGILLGDAQWVAEVETSAQPPTCVVASICGILSFALSYRRDTDPRENADAATDDRSPERAAAVTQPE</sequence>
<dbReference type="RefSeq" id="WP_311033732.1">
    <property type="nucleotide sequence ID" value="NZ_CP117522.1"/>
</dbReference>
<feature type="region of interest" description="Disordered" evidence="1">
    <location>
        <begin position="72"/>
        <end position="96"/>
    </location>
</feature>
<keyword evidence="2" id="KW-0812">Transmembrane</keyword>
<protein>
    <submittedName>
        <fullName evidence="3">Uncharacterized protein</fullName>
    </submittedName>
</protein>
<reference evidence="3 4" key="1">
    <citation type="submission" date="2023-02" db="EMBL/GenBank/DDBJ databases">
        <title>Streptomyces sp. SCA4-21 with antifungal activity against Fusarium oxysporum f. sp. cubense, Streptomyces sp. SCA2-17 with antifungal activity against Fusarium oxysporum f. sp. cubense.</title>
        <authorList>
            <person name="Qi D."/>
        </authorList>
    </citation>
    <scope>NUCLEOTIDE SEQUENCE [LARGE SCALE GENOMIC DNA]</scope>
    <source>
        <strain evidence="3 4">SCA4-21</strain>
    </source>
</reference>
<dbReference type="EMBL" id="CP117522">
    <property type="protein sequence ID" value="WNE94247.1"/>
    <property type="molecule type" value="Genomic_DNA"/>
</dbReference>
<feature type="compositionally biased region" description="Basic and acidic residues" evidence="1">
    <location>
        <begin position="72"/>
        <end position="87"/>
    </location>
</feature>
<evidence type="ECO:0000313" key="3">
    <source>
        <dbReference type="EMBL" id="WNE94247.1"/>
    </source>
</evidence>
<keyword evidence="2" id="KW-1133">Transmembrane helix</keyword>
<gene>
    <name evidence="3" type="ORF">PS467_02355</name>
</gene>
<keyword evidence="2" id="KW-0472">Membrane</keyword>
<evidence type="ECO:0000256" key="1">
    <source>
        <dbReference type="SAM" id="MobiDB-lite"/>
    </source>
</evidence>
<evidence type="ECO:0000313" key="4">
    <source>
        <dbReference type="Proteomes" id="UP001305606"/>
    </source>
</evidence>
<dbReference type="Proteomes" id="UP001305606">
    <property type="component" value="Chromosome"/>
</dbReference>
<accession>A0ABY9UNZ0</accession>
<name>A0ABY9UNZ0_9ACTN</name>
<feature type="transmembrane region" description="Helical" evidence="2">
    <location>
        <begin position="12"/>
        <end position="35"/>
    </location>
</feature>
<proteinExistence type="predicted"/>
<organism evidence="3 4">
    <name type="scientific">Streptomyces luomodiensis</name>
    <dbReference type="NCBI Taxonomy" id="3026192"/>
    <lineage>
        <taxon>Bacteria</taxon>
        <taxon>Bacillati</taxon>
        <taxon>Actinomycetota</taxon>
        <taxon>Actinomycetes</taxon>
        <taxon>Kitasatosporales</taxon>
        <taxon>Streptomycetaceae</taxon>
        <taxon>Streptomyces</taxon>
    </lineage>
</organism>
<feature type="transmembrane region" description="Helical" evidence="2">
    <location>
        <begin position="47"/>
        <end position="67"/>
    </location>
</feature>
<keyword evidence="4" id="KW-1185">Reference proteome</keyword>